<sequence>MADLSKKFDSNSQRSQISCSIFLGPTLIVWFFCSVYGAVGVKGKSLHYLLMLIEPSGFGEDENFPSPDGVEFHTRRFKFLSTLPALQDYLV</sequence>
<dbReference type="Proteomes" id="UP000507245">
    <property type="component" value="Unassembled WGS sequence"/>
</dbReference>
<organism evidence="2 3">
    <name type="scientific">Prunus armeniaca</name>
    <name type="common">Apricot</name>
    <name type="synonym">Armeniaca vulgaris</name>
    <dbReference type="NCBI Taxonomy" id="36596"/>
    <lineage>
        <taxon>Eukaryota</taxon>
        <taxon>Viridiplantae</taxon>
        <taxon>Streptophyta</taxon>
        <taxon>Embryophyta</taxon>
        <taxon>Tracheophyta</taxon>
        <taxon>Spermatophyta</taxon>
        <taxon>Magnoliopsida</taxon>
        <taxon>eudicotyledons</taxon>
        <taxon>Gunneridae</taxon>
        <taxon>Pentapetalae</taxon>
        <taxon>rosids</taxon>
        <taxon>fabids</taxon>
        <taxon>Rosales</taxon>
        <taxon>Rosaceae</taxon>
        <taxon>Amygdaloideae</taxon>
        <taxon>Amygdaleae</taxon>
        <taxon>Prunus</taxon>
    </lineage>
</organism>
<dbReference type="EMBL" id="CAEKKB010000001">
    <property type="protein sequence ID" value="CAB4297545.1"/>
    <property type="molecule type" value="Genomic_DNA"/>
</dbReference>
<keyword evidence="1" id="KW-1133">Transmembrane helix</keyword>
<name>A0A6J5WBX9_PRUAR</name>
<keyword evidence="1" id="KW-0812">Transmembrane</keyword>
<proteinExistence type="predicted"/>
<protein>
    <submittedName>
        <fullName evidence="2">Uncharacterized protein</fullName>
    </submittedName>
</protein>
<accession>A0A6J5WBX9</accession>
<keyword evidence="1" id="KW-0472">Membrane</keyword>
<evidence type="ECO:0000313" key="2">
    <source>
        <dbReference type="EMBL" id="CAB4297545.1"/>
    </source>
</evidence>
<keyword evidence="3" id="KW-1185">Reference proteome</keyword>
<evidence type="ECO:0000313" key="3">
    <source>
        <dbReference type="Proteomes" id="UP000507245"/>
    </source>
</evidence>
<evidence type="ECO:0000256" key="1">
    <source>
        <dbReference type="SAM" id="Phobius"/>
    </source>
</evidence>
<dbReference type="AlphaFoldDB" id="A0A6J5WBX9"/>
<gene>
    <name evidence="2" type="ORF">ORAREDHAP_LOCUS9493</name>
</gene>
<reference evidence="3" key="1">
    <citation type="journal article" date="2020" name="Genome Biol.">
        <title>Gamete binning: chromosome-level and haplotype-resolved genome assembly enabled by high-throughput single-cell sequencing of gamete genomes.</title>
        <authorList>
            <person name="Campoy J.A."/>
            <person name="Sun H."/>
            <person name="Goel M."/>
            <person name="Jiao W.-B."/>
            <person name="Folz-Donahue K."/>
            <person name="Wang N."/>
            <person name="Rubio M."/>
            <person name="Liu C."/>
            <person name="Kukat C."/>
            <person name="Ruiz D."/>
            <person name="Huettel B."/>
            <person name="Schneeberger K."/>
        </authorList>
    </citation>
    <scope>NUCLEOTIDE SEQUENCE [LARGE SCALE GENOMIC DNA]</scope>
    <source>
        <strain evidence="3">cv. Rojo Pasion</strain>
    </source>
</reference>
<feature type="transmembrane region" description="Helical" evidence="1">
    <location>
        <begin position="20"/>
        <end position="41"/>
    </location>
</feature>